<keyword evidence="6" id="KW-1185">Reference proteome</keyword>
<dbReference type="Pfam" id="PF07702">
    <property type="entry name" value="UTRA"/>
    <property type="match status" value="1"/>
</dbReference>
<gene>
    <name evidence="5" type="ORF">NZH93_23180</name>
</gene>
<dbReference type="GO" id="GO:0003700">
    <property type="term" value="F:DNA-binding transcription factor activity"/>
    <property type="evidence" value="ECO:0007669"/>
    <property type="project" value="InterPro"/>
</dbReference>
<evidence type="ECO:0000313" key="6">
    <source>
        <dbReference type="Proteomes" id="UP001141259"/>
    </source>
</evidence>
<dbReference type="Gene3D" id="3.40.1410.10">
    <property type="entry name" value="Chorismate lyase-like"/>
    <property type="match status" value="1"/>
</dbReference>
<dbReference type="AlphaFoldDB" id="A0A9X3AHW2"/>
<dbReference type="InterPro" id="IPR050679">
    <property type="entry name" value="Bact_HTH_transcr_reg"/>
</dbReference>
<dbReference type="Proteomes" id="UP001141259">
    <property type="component" value="Unassembled WGS sequence"/>
</dbReference>
<dbReference type="InterPro" id="IPR000524">
    <property type="entry name" value="Tscrpt_reg_HTH_GntR"/>
</dbReference>
<protein>
    <submittedName>
        <fullName evidence="5">GntR family transcriptional regulator</fullName>
    </submittedName>
</protein>
<dbReference type="PANTHER" id="PTHR44846:SF17">
    <property type="entry name" value="GNTR-FAMILY TRANSCRIPTIONAL REGULATOR"/>
    <property type="match status" value="1"/>
</dbReference>
<dbReference type="InterPro" id="IPR036388">
    <property type="entry name" value="WH-like_DNA-bd_sf"/>
</dbReference>
<dbReference type="GO" id="GO:0003677">
    <property type="term" value="F:DNA binding"/>
    <property type="evidence" value="ECO:0007669"/>
    <property type="project" value="UniProtKB-KW"/>
</dbReference>
<dbReference type="SMART" id="SM00866">
    <property type="entry name" value="UTRA"/>
    <property type="match status" value="1"/>
</dbReference>
<feature type="domain" description="HTH gntR-type" evidence="4">
    <location>
        <begin position="8"/>
        <end position="76"/>
    </location>
</feature>
<comment type="caution">
    <text evidence="5">The sequence shown here is derived from an EMBL/GenBank/DDBJ whole genome shotgun (WGS) entry which is preliminary data.</text>
</comment>
<keyword evidence="2" id="KW-0238">DNA-binding</keyword>
<proteinExistence type="predicted"/>
<accession>A0A9X3AHW2</accession>
<reference evidence="5" key="1">
    <citation type="submission" date="2022-08" db="EMBL/GenBank/DDBJ databases">
        <authorList>
            <person name="Tistechok S."/>
            <person name="Samborskyy M."/>
            <person name="Roman I."/>
        </authorList>
    </citation>
    <scope>NUCLEOTIDE SEQUENCE</scope>
    <source>
        <strain evidence="5">DSM 103496</strain>
    </source>
</reference>
<dbReference type="SUPFAM" id="SSF64288">
    <property type="entry name" value="Chorismate lyase-like"/>
    <property type="match status" value="1"/>
</dbReference>
<name>A0A9X3AHW2_9PSEU</name>
<evidence type="ECO:0000256" key="2">
    <source>
        <dbReference type="ARBA" id="ARBA00023125"/>
    </source>
</evidence>
<evidence type="ECO:0000256" key="1">
    <source>
        <dbReference type="ARBA" id="ARBA00023015"/>
    </source>
</evidence>
<evidence type="ECO:0000313" key="5">
    <source>
        <dbReference type="EMBL" id="MCS7479775.1"/>
    </source>
</evidence>
<dbReference type="InterPro" id="IPR036390">
    <property type="entry name" value="WH_DNA-bd_sf"/>
</dbReference>
<dbReference type="SMART" id="SM00345">
    <property type="entry name" value="HTH_GNTR"/>
    <property type="match status" value="1"/>
</dbReference>
<dbReference type="InterPro" id="IPR028978">
    <property type="entry name" value="Chorismate_lyase_/UTRA_dom_sf"/>
</dbReference>
<evidence type="ECO:0000256" key="3">
    <source>
        <dbReference type="ARBA" id="ARBA00023163"/>
    </source>
</evidence>
<dbReference type="Pfam" id="PF00392">
    <property type="entry name" value="GntR"/>
    <property type="match status" value="1"/>
</dbReference>
<keyword evidence="1" id="KW-0805">Transcription regulation</keyword>
<keyword evidence="3" id="KW-0804">Transcription</keyword>
<dbReference type="GO" id="GO:0045892">
    <property type="term" value="P:negative regulation of DNA-templated transcription"/>
    <property type="evidence" value="ECO:0007669"/>
    <property type="project" value="TreeGrafter"/>
</dbReference>
<dbReference type="CDD" id="cd07377">
    <property type="entry name" value="WHTH_GntR"/>
    <property type="match status" value="1"/>
</dbReference>
<dbReference type="Gene3D" id="1.10.10.10">
    <property type="entry name" value="Winged helix-like DNA-binding domain superfamily/Winged helix DNA-binding domain"/>
    <property type="match status" value="1"/>
</dbReference>
<evidence type="ECO:0000259" key="4">
    <source>
        <dbReference type="PROSITE" id="PS50949"/>
    </source>
</evidence>
<sequence>MSARSDGRPRHQQIAAHLRSLIMSGDLAAGAQLPSTQQLVDRYGAANATVQRALGALKDEGFLRSRAGKGVYVRERPPLTIDAQPYLAPADNAYSYRLLEVAEVRPPADVARVLELPEDGTVVLRHRVLSHDGEPVELSWSYYPVDIAAGTELAGRARIRGGAPRVLADLGFPQRGCTDRLSARMPTTEEVEALDLPDDVPVICQFRVVHSDGLRPVEVSVLVKGGHRYELRYSDFEVSSFQRSR</sequence>
<dbReference type="PROSITE" id="PS50949">
    <property type="entry name" value="HTH_GNTR"/>
    <property type="match status" value="1"/>
</dbReference>
<dbReference type="RefSeq" id="WP_259625278.1">
    <property type="nucleotide sequence ID" value="NZ_JANYMP010000011.1"/>
</dbReference>
<dbReference type="InterPro" id="IPR011663">
    <property type="entry name" value="UTRA"/>
</dbReference>
<dbReference type="PANTHER" id="PTHR44846">
    <property type="entry name" value="MANNOSYL-D-GLYCERATE TRANSPORT/METABOLISM SYSTEM REPRESSOR MNGR-RELATED"/>
    <property type="match status" value="1"/>
</dbReference>
<organism evidence="5 6">
    <name type="scientific">Umezawaea endophytica</name>
    <dbReference type="NCBI Taxonomy" id="1654476"/>
    <lineage>
        <taxon>Bacteria</taxon>
        <taxon>Bacillati</taxon>
        <taxon>Actinomycetota</taxon>
        <taxon>Actinomycetes</taxon>
        <taxon>Pseudonocardiales</taxon>
        <taxon>Pseudonocardiaceae</taxon>
        <taxon>Umezawaea</taxon>
    </lineage>
</organism>
<dbReference type="SUPFAM" id="SSF46785">
    <property type="entry name" value="Winged helix' DNA-binding domain"/>
    <property type="match status" value="1"/>
</dbReference>
<dbReference type="EMBL" id="JANYMP010000011">
    <property type="protein sequence ID" value="MCS7479775.1"/>
    <property type="molecule type" value="Genomic_DNA"/>
</dbReference>